<evidence type="ECO:0000313" key="1">
    <source>
        <dbReference type="EMBL" id="GFS45147.1"/>
    </source>
</evidence>
<dbReference type="AlphaFoldDB" id="A0A8X6PBI3"/>
<sequence>MCSICLPPQGITHCRRVSNPAKTECRMTGCMRDSSRQIASFNFVRLNRRDLFTRDFKCPSAKSLLVSDMETEEAMETCNICNYSLFLERLYLEFLVWVGM</sequence>
<dbReference type="EMBL" id="BMAW01090495">
    <property type="protein sequence ID" value="GFS45147.1"/>
    <property type="molecule type" value="Genomic_DNA"/>
</dbReference>
<dbReference type="EMBL" id="BMAW01113730">
    <property type="protein sequence ID" value="GFT58565.1"/>
    <property type="molecule type" value="Genomic_DNA"/>
</dbReference>
<name>A0A8X6PBI3_NEPPI</name>
<dbReference type="Proteomes" id="UP000887013">
    <property type="component" value="Unassembled WGS sequence"/>
</dbReference>
<protein>
    <submittedName>
        <fullName evidence="2">Uncharacterized protein</fullName>
    </submittedName>
</protein>
<keyword evidence="3" id="KW-1185">Reference proteome</keyword>
<reference evidence="2" key="1">
    <citation type="submission" date="2020-08" db="EMBL/GenBank/DDBJ databases">
        <title>Multicomponent nature underlies the extraordinary mechanical properties of spider dragline silk.</title>
        <authorList>
            <person name="Kono N."/>
            <person name="Nakamura H."/>
            <person name="Mori M."/>
            <person name="Yoshida Y."/>
            <person name="Ohtoshi R."/>
            <person name="Malay A.D."/>
            <person name="Moran D.A.P."/>
            <person name="Tomita M."/>
            <person name="Numata K."/>
            <person name="Arakawa K."/>
        </authorList>
    </citation>
    <scope>NUCLEOTIDE SEQUENCE</scope>
</reference>
<comment type="caution">
    <text evidence="2">The sequence shown here is derived from an EMBL/GenBank/DDBJ whole genome shotgun (WGS) entry which is preliminary data.</text>
</comment>
<evidence type="ECO:0000313" key="3">
    <source>
        <dbReference type="Proteomes" id="UP000887013"/>
    </source>
</evidence>
<accession>A0A8X6PBI3</accession>
<evidence type="ECO:0000313" key="2">
    <source>
        <dbReference type="EMBL" id="GFT58565.1"/>
    </source>
</evidence>
<gene>
    <name evidence="2" type="ORF">NPIL_516601</name>
    <name evidence="1" type="ORF">NPIL_568691</name>
</gene>
<proteinExistence type="predicted"/>
<organism evidence="2 3">
    <name type="scientific">Nephila pilipes</name>
    <name type="common">Giant wood spider</name>
    <name type="synonym">Nephila maculata</name>
    <dbReference type="NCBI Taxonomy" id="299642"/>
    <lineage>
        <taxon>Eukaryota</taxon>
        <taxon>Metazoa</taxon>
        <taxon>Ecdysozoa</taxon>
        <taxon>Arthropoda</taxon>
        <taxon>Chelicerata</taxon>
        <taxon>Arachnida</taxon>
        <taxon>Araneae</taxon>
        <taxon>Araneomorphae</taxon>
        <taxon>Entelegynae</taxon>
        <taxon>Araneoidea</taxon>
        <taxon>Nephilidae</taxon>
        <taxon>Nephila</taxon>
    </lineage>
</organism>